<proteinExistence type="predicted"/>
<gene>
    <name evidence="1" type="ORF">EL17_09765</name>
</gene>
<dbReference type="RefSeq" id="WP_051719949.1">
    <property type="nucleotide sequence ID" value="NZ_JMIH01000018.1"/>
</dbReference>
<reference evidence="1 2" key="1">
    <citation type="submission" date="2014-04" db="EMBL/GenBank/DDBJ databases">
        <title>Characterization and application of a salt tolerant electro-active bacterium.</title>
        <authorList>
            <person name="Yang L."/>
            <person name="Wei S."/>
            <person name="Tay Q.X.M."/>
        </authorList>
    </citation>
    <scope>NUCLEOTIDE SEQUENCE [LARGE SCALE GENOMIC DNA]</scope>
    <source>
        <strain evidence="1 2">LY1</strain>
    </source>
</reference>
<dbReference type="eggNOG" id="COG2226">
    <property type="taxonomic scope" value="Bacteria"/>
</dbReference>
<dbReference type="InterPro" id="IPR029063">
    <property type="entry name" value="SAM-dependent_MTases_sf"/>
</dbReference>
<dbReference type="AlphaFoldDB" id="A0A074LJ03"/>
<keyword evidence="2" id="KW-1185">Reference proteome</keyword>
<evidence type="ECO:0000313" key="1">
    <source>
        <dbReference type="EMBL" id="KEO73787.1"/>
    </source>
</evidence>
<protein>
    <recommendedName>
        <fullName evidence="3">Methyltransferase domain-containing protein</fullName>
    </recommendedName>
</protein>
<evidence type="ECO:0000313" key="2">
    <source>
        <dbReference type="Proteomes" id="UP000027821"/>
    </source>
</evidence>
<evidence type="ECO:0008006" key="3">
    <source>
        <dbReference type="Google" id="ProtNLM"/>
    </source>
</evidence>
<name>A0A074LJ03_9BACT</name>
<comment type="caution">
    <text evidence="1">The sequence shown here is derived from an EMBL/GenBank/DDBJ whole genome shotgun (WGS) entry which is preliminary data.</text>
</comment>
<dbReference type="Proteomes" id="UP000027821">
    <property type="component" value="Unassembled WGS sequence"/>
</dbReference>
<dbReference type="Gene3D" id="3.40.50.150">
    <property type="entry name" value="Vaccinia Virus protein VP39"/>
    <property type="match status" value="1"/>
</dbReference>
<dbReference type="SUPFAM" id="SSF53335">
    <property type="entry name" value="S-adenosyl-L-methionine-dependent methyltransferases"/>
    <property type="match status" value="1"/>
</dbReference>
<sequence>MRANYDTIAKYYDFFSRIVFGRSIRKSQLYLLQHIRPGTTILIIGGGTGWILEDITALHASGLRITYVEQSVSMMERSQKRNIGSNKVKFECKPIQDCTLIGRYDVVLVPFLFDNYAVASIELIIQTIEPHLTGTGVWLYADFTLHNCRIWTKLLVKLMYLIFKPICNLEVRTLPDISFCFDRNHYSAIHEASFYSGFISSIVYQKSLPICDHNNTLINI</sequence>
<dbReference type="OrthoDB" id="836632at2"/>
<dbReference type="CDD" id="cd02440">
    <property type="entry name" value="AdoMet_MTases"/>
    <property type="match status" value="1"/>
</dbReference>
<organism evidence="1 2">
    <name type="scientific">Anditalea andensis</name>
    <dbReference type="NCBI Taxonomy" id="1048983"/>
    <lineage>
        <taxon>Bacteria</taxon>
        <taxon>Pseudomonadati</taxon>
        <taxon>Bacteroidota</taxon>
        <taxon>Cytophagia</taxon>
        <taxon>Cytophagales</taxon>
        <taxon>Cytophagaceae</taxon>
        <taxon>Anditalea</taxon>
    </lineage>
</organism>
<accession>A0A074LJ03</accession>
<dbReference type="EMBL" id="JMIH01000018">
    <property type="protein sequence ID" value="KEO73787.1"/>
    <property type="molecule type" value="Genomic_DNA"/>
</dbReference>
<dbReference type="STRING" id="1048983.EL17_09765"/>